<reference evidence="2 3" key="1">
    <citation type="submission" date="2024-09" db="EMBL/GenBank/DDBJ databases">
        <title>Genome sequencing and assembly of Phytophthora oleae, isolate VK10A, causative agent of rot of olive drupes.</title>
        <authorList>
            <person name="Conti Taguali S."/>
            <person name="Riolo M."/>
            <person name="La Spada F."/>
            <person name="Cacciola S.O."/>
            <person name="Dionisio G."/>
        </authorList>
    </citation>
    <scope>NUCLEOTIDE SEQUENCE [LARGE SCALE GENOMIC DNA]</scope>
    <source>
        <strain evidence="2 3">VK10A</strain>
    </source>
</reference>
<sequence>MESGQDVSLSNLPAQDVGEQVRHDDDAVMSTPESSVGDDPGQDDTGESRMLAVREAHTSSVAVVTGLPTTQSAAPLVITNTPETTAAPFPRKRGRPKGSKNKAKPTSSATSTEEPTRKRGRPPGSKNKPKRNLDSALDEQVPSSSGLVTSAAARPSSHPSEGSLADSSAGQYLAPQLPPVVAAVDIPAEVAARNSCSLSASTSNEGSTLPTQGQMSTPPPAATRPRRTVLGQSPSLSALYVYTLVAFSPTKEDWASSRKYIGVGSAYIVERVCRLVKGLYQVRWLDSQFQSHVENMSLAMIQRGNTNYSSLHARENGPGWSRRCAVDSGESVEIDGAIDSLEICMEHYESPPLVPNSVAQVEVIKNFRFEPSQAMEPPGDLYQHADGTTTTRLRSKFRHIFEHSATASFFCLHSRWILATSCGRNEQLRSLE</sequence>
<feature type="compositionally biased region" description="Polar residues" evidence="1">
    <location>
        <begin position="157"/>
        <end position="167"/>
    </location>
</feature>
<evidence type="ECO:0000256" key="1">
    <source>
        <dbReference type="SAM" id="MobiDB-lite"/>
    </source>
</evidence>
<protein>
    <submittedName>
        <fullName evidence="2">Uncharacterized protein</fullName>
    </submittedName>
</protein>
<dbReference type="AlphaFoldDB" id="A0ABD3EZ42"/>
<name>A0ABD3EZ42_9STRA</name>
<feature type="region of interest" description="Disordered" evidence="1">
    <location>
        <begin position="1"/>
        <end position="167"/>
    </location>
</feature>
<dbReference type="Proteomes" id="UP001632037">
    <property type="component" value="Unassembled WGS sequence"/>
</dbReference>
<evidence type="ECO:0000313" key="2">
    <source>
        <dbReference type="EMBL" id="KAL3658234.1"/>
    </source>
</evidence>
<proteinExistence type="predicted"/>
<keyword evidence="3" id="KW-1185">Reference proteome</keyword>
<dbReference type="EMBL" id="JBIMZQ010000056">
    <property type="protein sequence ID" value="KAL3658234.1"/>
    <property type="molecule type" value="Genomic_DNA"/>
</dbReference>
<accession>A0ABD3EZ42</accession>
<dbReference type="InterPro" id="IPR017956">
    <property type="entry name" value="AT_hook_DNA-bd_motif"/>
</dbReference>
<organism evidence="2 3">
    <name type="scientific">Phytophthora oleae</name>
    <dbReference type="NCBI Taxonomy" id="2107226"/>
    <lineage>
        <taxon>Eukaryota</taxon>
        <taxon>Sar</taxon>
        <taxon>Stramenopiles</taxon>
        <taxon>Oomycota</taxon>
        <taxon>Peronosporomycetes</taxon>
        <taxon>Peronosporales</taxon>
        <taxon>Peronosporaceae</taxon>
        <taxon>Phytophthora</taxon>
    </lineage>
</organism>
<feature type="region of interest" description="Disordered" evidence="1">
    <location>
        <begin position="197"/>
        <end position="229"/>
    </location>
</feature>
<gene>
    <name evidence="2" type="ORF">V7S43_016862</name>
</gene>
<feature type="compositionally biased region" description="Polar residues" evidence="1">
    <location>
        <begin position="58"/>
        <end position="84"/>
    </location>
</feature>
<feature type="compositionally biased region" description="Low complexity" evidence="1">
    <location>
        <begin position="104"/>
        <end position="113"/>
    </location>
</feature>
<comment type="caution">
    <text evidence="2">The sequence shown here is derived from an EMBL/GenBank/DDBJ whole genome shotgun (WGS) entry which is preliminary data.</text>
</comment>
<feature type="compositionally biased region" description="Basic residues" evidence="1">
    <location>
        <begin position="90"/>
        <end position="103"/>
    </location>
</feature>
<feature type="compositionally biased region" description="Polar residues" evidence="1">
    <location>
        <begin position="197"/>
        <end position="216"/>
    </location>
</feature>
<dbReference type="SMART" id="SM00384">
    <property type="entry name" value="AT_hook"/>
    <property type="match status" value="2"/>
</dbReference>
<evidence type="ECO:0000313" key="3">
    <source>
        <dbReference type="Proteomes" id="UP001632037"/>
    </source>
</evidence>
<feature type="compositionally biased region" description="Polar residues" evidence="1">
    <location>
        <begin position="1"/>
        <end position="13"/>
    </location>
</feature>